<feature type="coiled-coil region" evidence="1">
    <location>
        <begin position="142"/>
        <end position="169"/>
    </location>
</feature>
<dbReference type="RefSeq" id="WP_220231096.1">
    <property type="nucleotide sequence ID" value="NZ_JAICBX010000006.1"/>
</dbReference>
<dbReference type="Proteomes" id="UP001196509">
    <property type="component" value="Unassembled WGS sequence"/>
</dbReference>
<organism evidence="4 5">
    <name type="scientific">Flavimaribacter sediminis</name>
    <dbReference type="NCBI Taxonomy" id="2865987"/>
    <lineage>
        <taxon>Bacteria</taxon>
        <taxon>Pseudomonadati</taxon>
        <taxon>Pseudomonadota</taxon>
        <taxon>Alphaproteobacteria</taxon>
        <taxon>Hyphomicrobiales</taxon>
        <taxon>Rhizobiaceae</taxon>
        <taxon>Flavimaribacter</taxon>
    </lineage>
</organism>
<gene>
    <name evidence="4" type="ORF">K1W69_24450</name>
</gene>
<keyword evidence="3" id="KW-0472">Membrane</keyword>
<accession>A0AAE2ZT43</accession>
<keyword evidence="3" id="KW-0812">Transmembrane</keyword>
<evidence type="ECO:0000313" key="4">
    <source>
        <dbReference type="EMBL" id="MBW8640365.1"/>
    </source>
</evidence>
<keyword evidence="5" id="KW-1185">Reference proteome</keyword>
<reference evidence="4" key="1">
    <citation type="submission" date="2021-08" db="EMBL/GenBank/DDBJ databases">
        <title>Hoeflea bacterium WL0058 sp. nov., isolated from the sediment.</title>
        <authorList>
            <person name="Wang L."/>
            <person name="Zhang D."/>
        </authorList>
    </citation>
    <scope>NUCLEOTIDE SEQUENCE</scope>
    <source>
        <strain evidence="4">WL0058</strain>
    </source>
</reference>
<dbReference type="AlphaFoldDB" id="A0AAE2ZT43"/>
<comment type="caution">
    <text evidence="4">The sequence shown here is derived from an EMBL/GenBank/DDBJ whole genome shotgun (WGS) entry which is preliminary data.</text>
</comment>
<name>A0AAE2ZT43_9HYPH</name>
<evidence type="ECO:0000313" key="5">
    <source>
        <dbReference type="Proteomes" id="UP001196509"/>
    </source>
</evidence>
<keyword evidence="1" id="KW-0175">Coiled coil</keyword>
<sequence>MAHEEGIEPDRRGQGHRDEPEQRLKSEEFELRRYEARMGLLKVVYGTMIVGLAGVLIPAAIEGWGLVFQQLQYDAKLNFESQSRQQEFLTKHFNTAINESLDLRSRFAEYYAFTVDGYDPESGVEGRNTTPDATQGNWTRYYKALIERKEEIEKLILEKEEEVRLLMTKPVSEIQAGDEIKRGLLEVELAWLYDEIEYAVPGRDSKPRASVISSNDTQIILQMASYSPQYCDTAQEEIEKYGSEAFGRTPTLWLANGAKVVVVGLAADNLEQANQDLTTALKLSKQEKYKSESLDQARIRTNPEWVPLERCADLI</sequence>
<feature type="transmembrane region" description="Helical" evidence="3">
    <location>
        <begin position="40"/>
        <end position="61"/>
    </location>
</feature>
<protein>
    <submittedName>
        <fullName evidence="4">Uncharacterized protein</fullName>
    </submittedName>
</protein>
<feature type="region of interest" description="Disordered" evidence="2">
    <location>
        <begin position="1"/>
        <end position="24"/>
    </location>
</feature>
<evidence type="ECO:0000256" key="3">
    <source>
        <dbReference type="SAM" id="Phobius"/>
    </source>
</evidence>
<dbReference type="EMBL" id="JAICBX010000006">
    <property type="protein sequence ID" value="MBW8640365.1"/>
    <property type="molecule type" value="Genomic_DNA"/>
</dbReference>
<keyword evidence="3" id="KW-1133">Transmembrane helix</keyword>
<evidence type="ECO:0000256" key="2">
    <source>
        <dbReference type="SAM" id="MobiDB-lite"/>
    </source>
</evidence>
<evidence type="ECO:0000256" key="1">
    <source>
        <dbReference type="SAM" id="Coils"/>
    </source>
</evidence>
<proteinExistence type="predicted"/>